<reference evidence="3 4" key="1">
    <citation type="submission" date="2017-05" db="EMBL/GenBank/DDBJ databases">
        <authorList>
            <person name="Varghese N."/>
            <person name="Submissions S."/>
        </authorList>
    </citation>
    <scope>NUCLEOTIDE SEQUENCE [LARGE SCALE GENOMIC DNA]</scope>
    <source>
        <strain evidence="3 4">DSM 21194</strain>
    </source>
</reference>
<name>A0A521FFB2_9BACT</name>
<evidence type="ECO:0000256" key="1">
    <source>
        <dbReference type="SAM" id="MobiDB-lite"/>
    </source>
</evidence>
<feature type="region of interest" description="Disordered" evidence="1">
    <location>
        <begin position="49"/>
        <end position="75"/>
    </location>
</feature>
<feature type="domain" description="DUF2281" evidence="2">
    <location>
        <begin position="6"/>
        <end position="51"/>
    </location>
</feature>
<accession>A0A521FFB2</accession>
<evidence type="ECO:0000313" key="3">
    <source>
        <dbReference type="EMBL" id="SMO94341.1"/>
    </source>
</evidence>
<protein>
    <recommendedName>
        <fullName evidence="2">DUF2281 domain-containing protein</fullName>
    </recommendedName>
</protein>
<evidence type="ECO:0000259" key="2">
    <source>
        <dbReference type="Pfam" id="PF10047"/>
    </source>
</evidence>
<dbReference type="OrthoDB" id="9182357at2"/>
<gene>
    <name evidence="3" type="ORF">SAMN06265218_1312</name>
</gene>
<dbReference type="Pfam" id="PF10047">
    <property type="entry name" value="DUF2281"/>
    <property type="match status" value="1"/>
</dbReference>
<dbReference type="EMBL" id="FXTH01000031">
    <property type="protein sequence ID" value="SMO94341.1"/>
    <property type="molecule type" value="Genomic_DNA"/>
</dbReference>
<dbReference type="AlphaFoldDB" id="A0A521FFB2"/>
<evidence type="ECO:0000313" key="4">
    <source>
        <dbReference type="Proteomes" id="UP000317593"/>
    </source>
</evidence>
<dbReference type="InterPro" id="IPR018739">
    <property type="entry name" value="DUF2281"/>
</dbReference>
<sequence length="75" mass="8669">MSVAEKIHQYLQRLPENSQAEVLDFVEFLVKKSEQVPIDQERREWAKGSLSAAMRGMESETEPDYSPADIKEHFS</sequence>
<keyword evidence="4" id="KW-1185">Reference proteome</keyword>
<dbReference type="RefSeq" id="WP_142716086.1">
    <property type="nucleotide sequence ID" value="NZ_FXTH01000031.1"/>
</dbReference>
<proteinExistence type="predicted"/>
<dbReference type="Proteomes" id="UP000317593">
    <property type="component" value="Unassembled WGS sequence"/>
</dbReference>
<organism evidence="3 4">
    <name type="scientific">Fodinibius sediminis</name>
    <dbReference type="NCBI Taxonomy" id="1214077"/>
    <lineage>
        <taxon>Bacteria</taxon>
        <taxon>Pseudomonadati</taxon>
        <taxon>Balneolota</taxon>
        <taxon>Balneolia</taxon>
        <taxon>Balneolales</taxon>
        <taxon>Balneolaceae</taxon>
        <taxon>Fodinibius</taxon>
    </lineage>
</organism>